<dbReference type="Pfam" id="PF22483">
    <property type="entry name" value="Mu-transpos_C_2"/>
    <property type="match status" value="1"/>
</dbReference>
<feature type="domain" description="Transposase for insertion sequence element IS21-like C-terminal" evidence="1">
    <location>
        <begin position="53"/>
        <end position="113"/>
    </location>
</feature>
<accession>A0A1M6FBZ2</accession>
<evidence type="ECO:0000313" key="3">
    <source>
        <dbReference type="Proteomes" id="UP000184231"/>
    </source>
</evidence>
<dbReference type="OrthoDB" id="3193769at2"/>
<dbReference type="AlphaFoldDB" id="A0A1M6FBZ2"/>
<reference evidence="3" key="1">
    <citation type="submission" date="2016-11" db="EMBL/GenBank/DDBJ databases">
        <authorList>
            <person name="Varghese N."/>
            <person name="Submissions S."/>
        </authorList>
    </citation>
    <scope>NUCLEOTIDE SEQUENCE [LARGE SCALE GENOMIC DNA]</scope>
    <source>
        <strain evidence="3">CGMCC 1.8863</strain>
    </source>
</reference>
<keyword evidence="3" id="KW-1185">Reference proteome</keyword>
<evidence type="ECO:0000313" key="2">
    <source>
        <dbReference type="EMBL" id="SHI95129.1"/>
    </source>
</evidence>
<dbReference type="Proteomes" id="UP000184231">
    <property type="component" value="Unassembled WGS sequence"/>
</dbReference>
<dbReference type="EMBL" id="FQYX01000008">
    <property type="protein sequence ID" value="SHI95129.1"/>
    <property type="molecule type" value="Genomic_DNA"/>
</dbReference>
<dbReference type="PANTHER" id="PTHR35004">
    <property type="entry name" value="TRANSPOSASE RV3428C-RELATED"/>
    <property type="match status" value="1"/>
</dbReference>
<organism evidence="2 3">
    <name type="scientific">Arenibacter nanhaiticus</name>
    <dbReference type="NCBI Taxonomy" id="558155"/>
    <lineage>
        <taxon>Bacteria</taxon>
        <taxon>Pseudomonadati</taxon>
        <taxon>Bacteroidota</taxon>
        <taxon>Flavobacteriia</taxon>
        <taxon>Flavobacteriales</taxon>
        <taxon>Flavobacteriaceae</taxon>
        <taxon>Arenibacter</taxon>
    </lineage>
</organism>
<sequence length="114" mass="13121">MLKKCDIFSLLQEQANAWLSHTIATLNNTKQQLTGKTSNELLDDEKGALGAAPERLLCYEQVPLRVDKYATVSYKTNRYSVPDHLVGAFVDAKIMSHNLWFYHDNRKVAMHQRR</sequence>
<dbReference type="RefSeq" id="WP_072764038.1">
    <property type="nucleotide sequence ID" value="NZ_FQYX01000008.1"/>
</dbReference>
<evidence type="ECO:0000259" key="1">
    <source>
        <dbReference type="Pfam" id="PF22483"/>
    </source>
</evidence>
<dbReference type="STRING" id="558155.SAMN04487911_10869"/>
<dbReference type="InterPro" id="IPR054353">
    <property type="entry name" value="IstA-like_C"/>
</dbReference>
<dbReference type="PANTHER" id="PTHR35004:SF7">
    <property type="entry name" value="INTEGRASE PROTEIN"/>
    <property type="match status" value="1"/>
</dbReference>
<protein>
    <recommendedName>
        <fullName evidence="1">Transposase for insertion sequence element IS21-like C-terminal domain-containing protein</fullName>
    </recommendedName>
</protein>
<name>A0A1M6FBZ2_9FLAO</name>
<gene>
    <name evidence="2" type="ORF">SAMN04487911_10869</name>
</gene>
<proteinExistence type="predicted"/>